<dbReference type="RefSeq" id="WP_378998361.1">
    <property type="nucleotide sequence ID" value="NZ_JBHSMT010000026.1"/>
</dbReference>
<dbReference type="Proteomes" id="UP001596045">
    <property type="component" value="Unassembled WGS sequence"/>
</dbReference>
<keyword evidence="1" id="KW-1133">Transmembrane helix</keyword>
<organism evidence="2 3">
    <name type="scientific">Paraherbaspirillum soli</name>
    <dbReference type="NCBI Taxonomy" id="631222"/>
    <lineage>
        <taxon>Bacteria</taxon>
        <taxon>Pseudomonadati</taxon>
        <taxon>Pseudomonadota</taxon>
        <taxon>Betaproteobacteria</taxon>
        <taxon>Burkholderiales</taxon>
        <taxon>Oxalobacteraceae</taxon>
        <taxon>Paraherbaspirillum</taxon>
    </lineage>
</organism>
<keyword evidence="1" id="KW-0472">Membrane</keyword>
<keyword evidence="1" id="KW-0812">Transmembrane</keyword>
<dbReference type="EMBL" id="JBHSMT010000026">
    <property type="protein sequence ID" value="MFC5475245.1"/>
    <property type="molecule type" value="Genomic_DNA"/>
</dbReference>
<evidence type="ECO:0000313" key="3">
    <source>
        <dbReference type="Proteomes" id="UP001596045"/>
    </source>
</evidence>
<comment type="caution">
    <text evidence="2">The sequence shown here is derived from an EMBL/GenBank/DDBJ whole genome shotgun (WGS) entry which is preliminary data.</text>
</comment>
<gene>
    <name evidence="2" type="ORF">ACFPM8_14895</name>
</gene>
<proteinExistence type="predicted"/>
<accession>A0ABW0MAJ2</accession>
<sequence>MIKAIGIIMFLLGSYGQYWVGKRSFHRRNQAGIEVFESYGGALATQALEKVVKIASGVGIALGFILFCVGYGFGH</sequence>
<evidence type="ECO:0000313" key="2">
    <source>
        <dbReference type="EMBL" id="MFC5475245.1"/>
    </source>
</evidence>
<evidence type="ECO:0008006" key="4">
    <source>
        <dbReference type="Google" id="ProtNLM"/>
    </source>
</evidence>
<name>A0ABW0MAJ2_9BURK</name>
<feature type="transmembrane region" description="Helical" evidence="1">
    <location>
        <begin position="54"/>
        <end position="74"/>
    </location>
</feature>
<keyword evidence="3" id="KW-1185">Reference proteome</keyword>
<reference evidence="3" key="1">
    <citation type="journal article" date="2019" name="Int. J. Syst. Evol. Microbiol.">
        <title>The Global Catalogue of Microorganisms (GCM) 10K type strain sequencing project: providing services to taxonomists for standard genome sequencing and annotation.</title>
        <authorList>
            <consortium name="The Broad Institute Genomics Platform"/>
            <consortium name="The Broad Institute Genome Sequencing Center for Infectious Disease"/>
            <person name="Wu L."/>
            <person name="Ma J."/>
        </authorList>
    </citation>
    <scope>NUCLEOTIDE SEQUENCE [LARGE SCALE GENOMIC DNA]</scope>
    <source>
        <strain evidence="3">JCM 17066</strain>
    </source>
</reference>
<evidence type="ECO:0000256" key="1">
    <source>
        <dbReference type="SAM" id="Phobius"/>
    </source>
</evidence>
<protein>
    <recommendedName>
        <fullName evidence="4">Molybdenum ABC transporter permease</fullName>
    </recommendedName>
</protein>